<sequence length="484" mass="54267">MRFYLLVGVISLMITPTLVFSSQSETDLRIEQRQRQQQKQSEDKALAEADLALPSTPSWHVPLETLDVNALGRALYQAIRQHAWDRVAEGLPYYQTLPGHDAMLILYAKGGLARQAGNLAQAAHSYQALLKLKPDFLLAQLSLARVLFEDYQSREAKQYFEAIATSIAGMPHAAGVQRTVSAYLQALSLRQSWQGSLAIGPEYHTNINKTSHSETCLLSVAAGCAYVRKTPDAIASYGWGATLSAAKTWAVSGHHHGFIRGMAYGADYDKNDTYNQWDTQWLIGYRYQNAANQLSIGPLLEGTWQGGSWISHTFGVNLDYLRILTPASTFKGTVVSKDIRYQGAQLKALSGQETYLSATWFSQLHPNWLAFIGANYTDSQSEDTVFDWHSLGGRVGVSFQPTPELDGLFSYAYQDRNYQEYNAMLGDKRHDIQHTLVLSLRLPTLTVAGFSPVITGQYHQTRSNVDWLYSHDYTRIQVQFEKQF</sequence>
<gene>
    <name evidence="10" type="ORF">BZG00_06755</name>
</gene>
<comment type="subcellular location">
    <subcellularLocation>
        <location evidence="1">Cell outer membrane</location>
        <topology evidence="1">Multi-pass membrane protein</topology>
    </subcellularLocation>
</comment>
<evidence type="ECO:0000256" key="7">
    <source>
        <dbReference type="ARBA" id="ARBA00023609"/>
    </source>
</evidence>
<keyword evidence="11" id="KW-1185">Reference proteome</keyword>
<reference evidence="10 11" key="1">
    <citation type="journal article" date="2017" name="Genome Announc.">
        <title>Draft Genome Sequences of Salinivibrio proteolyticus, Salinivibrio sharmensis, Salinivibrio siamensis, Salinivibrio costicola subsp. alcaliphilus, Salinivibrio costicola subsp. vallismortis, and 29 New Isolates Belonging to the Genus Salinivibrio.</title>
        <authorList>
            <person name="Lopez-Hermoso C."/>
            <person name="de la Haba R.R."/>
            <person name="Sanchez-Porro C."/>
            <person name="Bayliss S.C."/>
            <person name="Feil E.J."/>
            <person name="Ventosa A."/>
        </authorList>
    </citation>
    <scope>NUCLEOTIDE SEQUENCE [LARGE SCALE GENOMIC DNA]</scope>
    <source>
        <strain evidence="10 11">AL184</strain>
    </source>
</reference>
<dbReference type="Proteomes" id="UP000189021">
    <property type="component" value="Unassembled WGS sequence"/>
</dbReference>
<name>A0AB36JXK0_9GAMM</name>
<keyword evidence="6" id="KW-0998">Cell outer membrane</keyword>
<keyword evidence="2" id="KW-1134">Transmembrane beta strand</keyword>
<proteinExistence type="inferred from homology"/>
<evidence type="ECO:0000256" key="5">
    <source>
        <dbReference type="ARBA" id="ARBA00023136"/>
    </source>
</evidence>
<evidence type="ECO:0000256" key="1">
    <source>
        <dbReference type="ARBA" id="ARBA00004571"/>
    </source>
</evidence>
<evidence type="ECO:0000256" key="6">
    <source>
        <dbReference type="ARBA" id="ARBA00023237"/>
    </source>
</evidence>
<dbReference type="Gene3D" id="1.25.40.10">
    <property type="entry name" value="Tetratricopeptide repeat domain"/>
    <property type="match status" value="1"/>
</dbReference>
<dbReference type="SUPFAM" id="SSF48452">
    <property type="entry name" value="TPR-like"/>
    <property type="match status" value="1"/>
</dbReference>
<dbReference type="Pfam" id="PF04575">
    <property type="entry name" value="SlipAM"/>
    <property type="match status" value="1"/>
</dbReference>
<evidence type="ECO:0000259" key="9">
    <source>
        <dbReference type="Pfam" id="PF24575"/>
    </source>
</evidence>
<evidence type="ECO:0000256" key="3">
    <source>
        <dbReference type="ARBA" id="ARBA00022692"/>
    </source>
</evidence>
<dbReference type="InterPro" id="IPR057556">
    <property type="entry name" value="TPR_Slam"/>
</dbReference>
<dbReference type="InterPro" id="IPR007655">
    <property type="entry name" value="Slam_C"/>
</dbReference>
<feature type="domain" description="Surface lipoprotein assembly modifier N-terminal TPR repeats region" evidence="9">
    <location>
        <begin position="69"/>
        <end position="160"/>
    </location>
</feature>
<dbReference type="GO" id="GO:0009279">
    <property type="term" value="C:cell outer membrane"/>
    <property type="evidence" value="ECO:0007669"/>
    <property type="project" value="UniProtKB-SubCell"/>
</dbReference>
<evidence type="ECO:0008006" key="12">
    <source>
        <dbReference type="Google" id="ProtNLM"/>
    </source>
</evidence>
<dbReference type="Pfam" id="PF24575">
    <property type="entry name" value="TPR_Slam"/>
    <property type="match status" value="1"/>
</dbReference>
<keyword evidence="4" id="KW-0732">Signal</keyword>
<dbReference type="EMBL" id="MUEK01000005">
    <property type="protein sequence ID" value="OOE40016.1"/>
    <property type="molecule type" value="Genomic_DNA"/>
</dbReference>
<evidence type="ECO:0000313" key="10">
    <source>
        <dbReference type="EMBL" id="OOE40016.1"/>
    </source>
</evidence>
<keyword evidence="3" id="KW-0812">Transmembrane</keyword>
<accession>A0AB36JXK0</accession>
<feature type="domain" description="Surface lipoprotein assembly modifier C-terminal" evidence="8">
    <location>
        <begin position="193"/>
        <end position="484"/>
    </location>
</feature>
<protein>
    <recommendedName>
        <fullName evidence="12">DUF560 domain-containing protein</fullName>
    </recommendedName>
</protein>
<dbReference type="AlphaFoldDB" id="A0AB36JXK0"/>
<evidence type="ECO:0000256" key="4">
    <source>
        <dbReference type="ARBA" id="ARBA00022729"/>
    </source>
</evidence>
<organism evidence="10 11">
    <name type="scientific">Salinivibrio kushneri</name>
    <dbReference type="NCBI Taxonomy" id="1908198"/>
    <lineage>
        <taxon>Bacteria</taxon>
        <taxon>Pseudomonadati</taxon>
        <taxon>Pseudomonadota</taxon>
        <taxon>Gammaproteobacteria</taxon>
        <taxon>Vibrionales</taxon>
        <taxon>Vibrionaceae</taxon>
        <taxon>Salinivibrio</taxon>
    </lineage>
</organism>
<comment type="caution">
    <text evidence="10">The sequence shown here is derived from an EMBL/GenBank/DDBJ whole genome shotgun (WGS) entry which is preliminary data.</text>
</comment>
<comment type="similarity">
    <text evidence="7">Belongs to the Slam family.</text>
</comment>
<dbReference type="RefSeq" id="WP_077659116.1">
    <property type="nucleotide sequence ID" value="NZ_CP040021.1"/>
</dbReference>
<evidence type="ECO:0000256" key="2">
    <source>
        <dbReference type="ARBA" id="ARBA00022452"/>
    </source>
</evidence>
<evidence type="ECO:0000313" key="11">
    <source>
        <dbReference type="Proteomes" id="UP000189021"/>
    </source>
</evidence>
<evidence type="ECO:0000259" key="8">
    <source>
        <dbReference type="Pfam" id="PF04575"/>
    </source>
</evidence>
<keyword evidence="5" id="KW-0472">Membrane</keyword>
<dbReference type="InterPro" id="IPR011990">
    <property type="entry name" value="TPR-like_helical_dom_sf"/>
</dbReference>